<feature type="region of interest" description="Disordered" evidence="1">
    <location>
        <begin position="897"/>
        <end position="918"/>
    </location>
</feature>
<comment type="caution">
    <text evidence="2">The sequence shown here is derived from an EMBL/GenBank/DDBJ whole genome shotgun (WGS) entry which is preliminary data.</text>
</comment>
<reference evidence="2" key="1">
    <citation type="journal article" date="2019" name="Sci. Rep.">
        <title>Draft genome of Tanacetum cinerariifolium, the natural source of mosquito coil.</title>
        <authorList>
            <person name="Yamashiro T."/>
            <person name="Shiraishi A."/>
            <person name="Satake H."/>
            <person name="Nakayama K."/>
        </authorList>
    </citation>
    <scope>NUCLEOTIDE SEQUENCE</scope>
</reference>
<evidence type="ECO:0000313" key="2">
    <source>
        <dbReference type="EMBL" id="GEU55302.1"/>
    </source>
</evidence>
<sequence length="918" mass="104374">MILSGADNRPPMLNKDLYDSWKSIMELYMQNREHGRMILESVEHGHLIRPTAEENGVIKTKKYAELSAAKKIQVDCDMKATNIILQGLHADIYLLVNHHRAAKDLWERVQLLMQGFVVPVFSLGDVLISCLNKVMAFLTFVVLRGSPLPIISSELPLIYETKPLFKTTWLQCNKFRGDKGKIILVLLIRVMLLVQREILQVDRQGLLNATIVKVKGIWIDNPHSLNDQGMLHGTEDLDTYDLECDDLLTAQAVLMANISNYGSDIILEVPNSETYLNDMDSQSYQNPFYLKKAQRIKPTLYDGIVISKKHVVMPVTDDEETLILEKESRSKMLEKEKDPEAIKQNISHKPIDYEKLNRLTEDFGKRFTPQQELSAEQAFWLHISNPTVESSSTPPVRVEVPSELPKVSLVNESLKKLKFQLTQFDFVVKKRTTLDALTEGEWGFKHTKVVFNNENFPFLKSLKNIFNVFDKDLLNEIKEVQTVFDQVQAAVQQSSVDKQCLEIANKELLLKNDRLSIQIMSQDIVSTVMNCMSLNVDCMHVCIHRSKSYEKCLNLDAEFSKSKQASNSLQDDIISGLPPYSAITPNEPVDSLSMGDEHLNTIPATKSDEFIKSCVENLVPNPSESEGKNGCDLPACFKTFSNVLFDADYESDSNQHHFNTESDRIESMLNHDSSIIPSSSKIDSLLDEFTGELTLLKSIPLGIDKTDCYHENEIRFTKRLLYDNSSPRPPKEFISKNSNADIESFSPSPIPIKDSDSHMEEIDLTFLLLRRLILFLMSSPVNSFFSNQFHQGLIKPTVILKKKFVLSRDCCMITHLLVHRNNLFLKNSDTAIESFSSFPNPVEDNDSFMEEIDLSFTPDDPMPSGIEEDDYDSERDILILEDLLSNDSLSLPENESFHFDIPSSSRPPAKPPVVIQEF</sequence>
<protein>
    <submittedName>
        <fullName evidence="2">Uncharacterized protein</fullName>
    </submittedName>
</protein>
<gene>
    <name evidence="2" type="ORF">Tci_027280</name>
</gene>
<organism evidence="2">
    <name type="scientific">Tanacetum cinerariifolium</name>
    <name type="common">Dalmatian daisy</name>
    <name type="synonym">Chrysanthemum cinerariifolium</name>
    <dbReference type="NCBI Taxonomy" id="118510"/>
    <lineage>
        <taxon>Eukaryota</taxon>
        <taxon>Viridiplantae</taxon>
        <taxon>Streptophyta</taxon>
        <taxon>Embryophyta</taxon>
        <taxon>Tracheophyta</taxon>
        <taxon>Spermatophyta</taxon>
        <taxon>Magnoliopsida</taxon>
        <taxon>eudicotyledons</taxon>
        <taxon>Gunneridae</taxon>
        <taxon>Pentapetalae</taxon>
        <taxon>asterids</taxon>
        <taxon>campanulids</taxon>
        <taxon>Asterales</taxon>
        <taxon>Asteraceae</taxon>
        <taxon>Asteroideae</taxon>
        <taxon>Anthemideae</taxon>
        <taxon>Anthemidinae</taxon>
        <taxon>Tanacetum</taxon>
    </lineage>
</organism>
<name>A0A6L2L3N7_TANCI</name>
<dbReference type="EMBL" id="BKCJ010003475">
    <property type="protein sequence ID" value="GEU55302.1"/>
    <property type="molecule type" value="Genomic_DNA"/>
</dbReference>
<dbReference type="AlphaFoldDB" id="A0A6L2L3N7"/>
<proteinExistence type="predicted"/>
<evidence type="ECO:0000256" key="1">
    <source>
        <dbReference type="SAM" id="MobiDB-lite"/>
    </source>
</evidence>
<accession>A0A6L2L3N7</accession>